<dbReference type="Pfam" id="PF00237">
    <property type="entry name" value="Ribosomal_L22"/>
    <property type="match status" value="1"/>
</dbReference>
<comment type="similarity">
    <text evidence="1 4">Belongs to the universal ribosomal protein uL22 family.</text>
</comment>
<evidence type="ECO:0000313" key="6">
    <source>
        <dbReference type="EMBL" id="RVW52283.1"/>
    </source>
</evidence>
<keyword evidence="3 4" id="KW-0687">Ribonucleoprotein</keyword>
<gene>
    <name evidence="6" type="primary">RPL17B_0</name>
    <name evidence="6" type="ORF">CK203_077361</name>
</gene>
<dbReference type="CDD" id="cd00336">
    <property type="entry name" value="Ribosomal_L22"/>
    <property type="match status" value="1"/>
</dbReference>
<dbReference type="GO" id="GO:0003735">
    <property type="term" value="F:structural constituent of ribosome"/>
    <property type="evidence" value="ECO:0007669"/>
    <property type="project" value="InterPro"/>
</dbReference>
<keyword evidence="2 4" id="KW-0689">Ribosomal protein</keyword>
<dbReference type="InterPro" id="IPR005721">
    <property type="entry name" value="Ribosomal_uL22_euk/arc"/>
</dbReference>
<evidence type="ECO:0000256" key="5">
    <source>
        <dbReference type="SAM" id="MobiDB-lite"/>
    </source>
</evidence>
<dbReference type="GO" id="GO:0015934">
    <property type="term" value="C:large ribosomal subunit"/>
    <property type="evidence" value="ECO:0007669"/>
    <property type="project" value="InterPro"/>
</dbReference>
<dbReference type="EMBL" id="QGNW01001171">
    <property type="protein sequence ID" value="RVW52283.1"/>
    <property type="molecule type" value="Genomic_DNA"/>
</dbReference>
<comment type="caution">
    <text evidence="6">The sequence shown here is derived from an EMBL/GenBank/DDBJ whole genome shotgun (WGS) entry which is preliminary data.</text>
</comment>
<dbReference type="SUPFAM" id="SSF54843">
    <property type="entry name" value="Ribosomal protein L22"/>
    <property type="match status" value="1"/>
</dbReference>
<dbReference type="PANTHER" id="PTHR11593:SF10">
    <property type="entry name" value="60S RIBOSOMAL PROTEIN L17"/>
    <property type="match status" value="1"/>
</dbReference>
<dbReference type="GO" id="GO:0006412">
    <property type="term" value="P:translation"/>
    <property type="evidence" value="ECO:0007669"/>
    <property type="project" value="InterPro"/>
</dbReference>
<sequence>MHSNGQGRWPVKSTKYIIVLLKHAESDADLKGLDVDSLYISHIQANQAQKQRRRTYRTHGRINPYMSSPCHIKLISFENEEPIKKEPEIQLATSKSKKSHAVRDGASS</sequence>
<dbReference type="NCBIfam" id="TIGR01038">
    <property type="entry name" value="uL22_arch_euk"/>
    <property type="match status" value="1"/>
</dbReference>
<evidence type="ECO:0000313" key="7">
    <source>
        <dbReference type="Proteomes" id="UP000288805"/>
    </source>
</evidence>
<evidence type="ECO:0000256" key="4">
    <source>
        <dbReference type="RuleBase" id="RU004005"/>
    </source>
</evidence>
<dbReference type="PANTHER" id="PTHR11593">
    <property type="entry name" value="60S RIBOSOMAL PROTEIN L17"/>
    <property type="match status" value="1"/>
</dbReference>
<dbReference type="InterPro" id="IPR036394">
    <property type="entry name" value="Ribosomal_uL22_sf"/>
</dbReference>
<name>A0A438EX63_VITVI</name>
<dbReference type="InterPro" id="IPR001063">
    <property type="entry name" value="Ribosomal_uL22"/>
</dbReference>
<dbReference type="Proteomes" id="UP000288805">
    <property type="component" value="Unassembled WGS sequence"/>
</dbReference>
<protein>
    <submittedName>
        <fullName evidence="6">60S ribosomal protein L17-2</fullName>
    </submittedName>
</protein>
<evidence type="ECO:0000256" key="2">
    <source>
        <dbReference type="ARBA" id="ARBA00022980"/>
    </source>
</evidence>
<dbReference type="Gene3D" id="3.90.470.10">
    <property type="entry name" value="Ribosomal protein L22/L17"/>
    <property type="match status" value="1"/>
</dbReference>
<accession>A0A438EX63</accession>
<proteinExistence type="inferred from homology"/>
<evidence type="ECO:0000256" key="3">
    <source>
        <dbReference type="ARBA" id="ARBA00023274"/>
    </source>
</evidence>
<evidence type="ECO:0000256" key="1">
    <source>
        <dbReference type="ARBA" id="ARBA00009451"/>
    </source>
</evidence>
<organism evidence="6 7">
    <name type="scientific">Vitis vinifera</name>
    <name type="common">Grape</name>
    <dbReference type="NCBI Taxonomy" id="29760"/>
    <lineage>
        <taxon>Eukaryota</taxon>
        <taxon>Viridiplantae</taxon>
        <taxon>Streptophyta</taxon>
        <taxon>Embryophyta</taxon>
        <taxon>Tracheophyta</taxon>
        <taxon>Spermatophyta</taxon>
        <taxon>Magnoliopsida</taxon>
        <taxon>eudicotyledons</taxon>
        <taxon>Gunneridae</taxon>
        <taxon>Pentapetalae</taxon>
        <taxon>rosids</taxon>
        <taxon>Vitales</taxon>
        <taxon>Vitaceae</taxon>
        <taxon>Viteae</taxon>
        <taxon>Vitis</taxon>
    </lineage>
</organism>
<reference evidence="6 7" key="1">
    <citation type="journal article" date="2018" name="PLoS Genet.">
        <title>Population sequencing reveals clonal diversity and ancestral inbreeding in the grapevine cultivar Chardonnay.</title>
        <authorList>
            <person name="Roach M.J."/>
            <person name="Johnson D.L."/>
            <person name="Bohlmann J."/>
            <person name="van Vuuren H.J."/>
            <person name="Jones S.J."/>
            <person name="Pretorius I.S."/>
            <person name="Schmidt S.A."/>
            <person name="Borneman A.R."/>
        </authorList>
    </citation>
    <scope>NUCLEOTIDE SEQUENCE [LARGE SCALE GENOMIC DNA]</scope>
    <source>
        <strain evidence="7">cv. Chardonnay</strain>
        <tissue evidence="6">Leaf</tissue>
    </source>
</reference>
<dbReference type="AlphaFoldDB" id="A0A438EX63"/>
<feature type="region of interest" description="Disordered" evidence="5">
    <location>
        <begin position="87"/>
        <end position="108"/>
    </location>
</feature>